<gene>
    <name evidence="3" type="ORF">GPUH_LOCUS8695</name>
</gene>
<evidence type="ECO:0000313" key="3">
    <source>
        <dbReference type="EMBL" id="VDK64462.1"/>
    </source>
</evidence>
<keyword evidence="1" id="KW-0175">Coiled coil</keyword>
<reference evidence="5" key="1">
    <citation type="submission" date="2016-06" db="UniProtKB">
        <authorList>
            <consortium name="WormBaseParasite"/>
        </authorList>
    </citation>
    <scope>IDENTIFICATION</scope>
</reference>
<evidence type="ECO:0000313" key="4">
    <source>
        <dbReference type="Proteomes" id="UP000271098"/>
    </source>
</evidence>
<feature type="coiled-coil region" evidence="1">
    <location>
        <begin position="47"/>
        <end position="95"/>
    </location>
</feature>
<proteinExistence type="predicted"/>
<organism evidence="5">
    <name type="scientific">Gongylonema pulchrum</name>
    <dbReference type="NCBI Taxonomy" id="637853"/>
    <lineage>
        <taxon>Eukaryota</taxon>
        <taxon>Metazoa</taxon>
        <taxon>Ecdysozoa</taxon>
        <taxon>Nematoda</taxon>
        <taxon>Chromadorea</taxon>
        <taxon>Rhabditida</taxon>
        <taxon>Spirurina</taxon>
        <taxon>Spiruromorpha</taxon>
        <taxon>Spiruroidea</taxon>
        <taxon>Gongylonematidae</taxon>
        <taxon>Gongylonema</taxon>
    </lineage>
</organism>
<accession>A0A183DJ02</accession>
<keyword evidence="4" id="KW-1185">Reference proteome</keyword>
<dbReference type="Proteomes" id="UP000271098">
    <property type="component" value="Unassembled WGS sequence"/>
</dbReference>
<feature type="chain" id="PRO_5043138789" evidence="2">
    <location>
        <begin position="17"/>
        <end position="98"/>
    </location>
</feature>
<protein>
    <submittedName>
        <fullName evidence="3 5">Uncharacterized protein</fullName>
    </submittedName>
</protein>
<feature type="signal peptide" evidence="2">
    <location>
        <begin position="1"/>
        <end position="16"/>
    </location>
</feature>
<reference evidence="3 4" key="2">
    <citation type="submission" date="2018-11" db="EMBL/GenBank/DDBJ databases">
        <authorList>
            <consortium name="Pathogen Informatics"/>
        </authorList>
    </citation>
    <scope>NUCLEOTIDE SEQUENCE [LARGE SCALE GENOMIC DNA]</scope>
</reference>
<evidence type="ECO:0000256" key="2">
    <source>
        <dbReference type="SAM" id="SignalP"/>
    </source>
</evidence>
<sequence>MLNLFWLLMVLEFVSLFRCFQKEKECRKLEDRIGLLETVLSQRENIIADYRGKIDHLNKRIVELETTLSTASKTEDDLKQKLAEKKENENLLMQKVRY</sequence>
<dbReference type="AlphaFoldDB" id="A0A183DJ02"/>
<dbReference type="OrthoDB" id="9946011at2759"/>
<dbReference type="Gene3D" id="1.20.5.340">
    <property type="match status" value="1"/>
</dbReference>
<dbReference type="WBParaSite" id="GPUH_0000870301-mRNA-1">
    <property type="protein sequence ID" value="GPUH_0000870301-mRNA-1"/>
    <property type="gene ID" value="GPUH_0000870301"/>
</dbReference>
<name>A0A183DJ02_9BILA</name>
<evidence type="ECO:0000256" key="1">
    <source>
        <dbReference type="SAM" id="Coils"/>
    </source>
</evidence>
<keyword evidence="2" id="KW-0732">Signal</keyword>
<dbReference type="EMBL" id="UYRT01025996">
    <property type="protein sequence ID" value="VDK64462.1"/>
    <property type="molecule type" value="Genomic_DNA"/>
</dbReference>
<evidence type="ECO:0000313" key="5">
    <source>
        <dbReference type="WBParaSite" id="GPUH_0000870301-mRNA-1"/>
    </source>
</evidence>